<comment type="caution">
    <text evidence="2">The sequence shown here is derived from an EMBL/GenBank/DDBJ whole genome shotgun (WGS) entry which is preliminary data.</text>
</comment>
<organism evidence="2 3">
    <name type="scientific">Austropuccinia psidii MF-1</name>
    <dbReference type="NCBI Taxonomy" id="1389203"/>
    <lineage>
        <taxon>Eukaryota</taxon>
        <taxon>Fungi</taxon>
        <taxon>Dikarya</taxon>
        <taxon>Basidiomycota</taxon>
        <taxon>Pucciniomycotina</taxon>
        <taxon>Pucciniomycetes</taxon>
        <taxon>Pucciniales</taxon>
        <taxon>Sphaerophragmiaceae</taxon>
        <taxon>Austropuccinia</taxon>
    </lineage>
</organism>
<evidence type="ECO:0000313" key="2">
    <source>
        <dbReference type="EMBL" id="MBW0566072.1"/>
    </source>
</evidence>
<keyword evidence="3" id="KW-1185">Reference proteome</keyword>
<name>A0A9Q3JQQ9_9BASI</name>
<protein>
    <submittedName>
        <fullName evidence="2">Uncharacterized protein</fullName>
    </submittedName>
</protein>
<proteinExistence type="predicted"/>
<dbReference type="Proteomes" id="UP000765509">
    <property type="component" value="Unassembled WGS sequence"/>
</dbReference>
<feature type="region of interest" description="Disordered" evidence="1">
    <location>
        <begin position="92"/>
        <end position="128"/>
    </location>
</feature>
<feature type="region of interest" description="Disordered" evidence="1">
    <location>
        <begin position="1"/>
        <end position="29"/>
    </location>
</feature>
<evidence type="ECO:0000256" key="1">
    <source>
        <dbReference type="SAM" id="MobiDB-lite"/>
    </source>
</evidence>
<reference evidence="2" key="1">
    <citation type="submission" date="2021-03" db="EMBL/GenBank/DDBJ databases">
        <title>Draft genome sequence of rust myrtle Austropuccinia psidii MF-1, a brazilian biotype.</title>
        <authorList>
            <person name="Quecine M.C."/>
            <person name="Pachon D.M.R."/>
            <person name="Bonatelli M.L."/>
            <person name="Correr F.H."/>
            <person name="Franceschini L.M."/>
            <person name="Leite T.F."/>
            <person name="Margarido G.R.A."/>
            <person name="Almeida C.A."/>
            <person name="Ferrarezi J.A."/>
            <person name="Labate C.A."/>
        </authorList>
    </citation>
    <scope>NUCLEOTIDE SEQUENCE</scope>
    <source>
        <strain evidence="2">MF-1</strain>
    </source>
</reference>
<evidence type="ECO:0000313" key="3">
    <source>
        <dbReference type="Proteomes" id="UP000765509"/>
    </source>
</evidence>
<accession>A0A9Q3JQQ9</accession>
<sequence>MMKLYSSANGHWDPKQADGNDSGRSALSPQVSICPPPLLGHHPMVTSLLDWSEVIIRPMARGHSSFGRLSPMGFKCQSRFYFSSHNNTDFFPLLIEQNPPHPPQQDSPIPSLPREHTPQQPTPGPSGT</sequence>
<gene>
    <name evidence="2" type="ORF">O181_105787</name>
</gene>
<dbReference type="AlphaFoldDB" id="A0A9Q3JQQ9"/>
<dbReference type="EMBL" id="AVOT02078514">
    <property type="protein sequence ID" value="MBW0566072.1"/>
    <property type="molecule type" value="Genomic_DNA"/>
</dbReference>